<sequence length="84" mass="8521">MPNALPSAPAVIEGRVSIVRLHGEACFDCGAVNIVEPDPAAVRILTPGPSRAGDAVVKAIIGLLVYVAAVSVPVLALVLARTPN</sequence>
<feature type="transmembrane region" description="Helical" evidence="1">
    <location>
        <begin position="59"/>
        <end position="80"/>
    </location>
</feature>
<name>A0A6G3T694_9ACTN</name>
<evidence type="ECO:0000256" key="1">
    <source>
        <dbReference type="SAM" id="Phobius"/>
    </source>
</evidence>
<keyword evidence="1" id="KW-0472">Membrane</keyword>
<gene>
    <name evidence="2" type="ORF">G3I66_01320</name>
</gene>
<proteinExistence type="predicted"/>
<dbReference type="RefSeq" id="WP_164270427.1">
    <property type="nucleotide sequence ID" value="NZ_JAAGMQ010000043.1"/>
</dbReference>
<accession>A0A6G3T694</accession>
<comment type="caution">
    <text evidence="2">The sequence shown here is derived from an EMBL/GenBank/DDBJ whole genome shotgun (WGS) entry which is preliminary data.</text>
</comment>
<evidence type="ECO:0000313" key="2">
    <source>
        <dbReference type="EMBL" id="NEC31848.1"/>
    </source>
</evidence>
<dbReference type="AlphaFoldDB" id="A0A6G3T694"/>
<dbReference type="EMBL" id="JAAGMQ010000043">
    <property type="protein sequence ID" value="NEC31848.1"/>
    <property type="molecule type" value="Genomic_DNA"/>
</dbReference>
<organism evidence="2 3">
    <name type="scientific">Streptomyces rubrogriseus</name>
    <dbReference type="NCBI Taxonomy" id="194673"/>
    <lineage>
        <taxon>Bacteria</taxon>
        <taxon>Bacillati</taxon>
        <taxon>Actinomycetota</taxon>
        <taxon>Actinomycetes</taxon>
        <taxon>Kitasatosporales</taxon>
        <taxon>Streptomycetaceae</taxon>
        <taxon>Streptomyces</taxon>
        <taxon>Streptomyces violaceoruber group</taxon>
    </lineage>
</organism>
<protein>
    <submittedName>
        <fullName evidence="2">Uncharacterized protein</fullName>
    </submittedName>
</protein>
<dbReference type="Proteomes" id="UP000475666">
    <property type="component" value="Unassembled WGS sequence"/>
</dbReference>
<reference evidence="2 3" key="1">
    <citation type="submission" date="2020-01" db="EMBL/GenBank/DDBJ databases">
        <title>Insect and environment-associated Actinomycetes.</title>
        <authorList>
            <person name="Currrie C."/>
            <person name="Chevrette M."/>
            <person name="Carlson C."/>
            <person name="Stubbendieck R."/>
            <person name="Wendt-Pienkowski E."/>
        </authorList>
    </citation>
    <scope>NUCLEOTIDE SEQUENCE [LARGE SCALE GENOMIC DNA]</scope>
    <source>
        <strain evidence="2 3">SID7739</strain>
    </source>
</reference>
<keyword evidence="1" id="KW-0812">Transmembrane</keyword>
<evidence type="ECO:0000313" key="3">
    <source>
        <dbReference type="Proteomes" id="UP000475666"/>
    </source>
</evidence>
<keyword evidence="1" id="KW-1133">Transmembrane helix</keyword>